<feature type="compositionally biased region" description="Polar residues" evidence="1">
    <location>
        <begin position="104"/>
        <end position="125"/>
    </location>
</feature>
<feature type="compositionally biased region" description="Low complexity" evidence="1">
    <location>
        <begin position="910"/>
        <end position="930"/>
    </location>
</feature>
<evidence type="ECO:0000256" key="1">
    <source>
        <dbReference type="SAM" id="MobiDB-lite"/>
    </source>
</evidence>
<evidence type="ECO:0000313" key="2">
    <source>
        <dbReference type="EMBL" id="PKS08015.1"/>
    </source>
</evidence>
<feature type="compositionally biased region" description="Low complexity" evidence="1">
    <location>
        <begin position="893"/>
        <end position="902"/>
    </location>
</feature>
<dbReference type="Gene3D" id="2.30.29.30">
    <property type="entry name" value="Pleckstrin-homology domain (PH domain)/Phosphotyrosine-binding domain (PTB)"/>
    <property type="match status" value="1"/>
</dbReference>
<dbReference type="InParanoid" id="A0A2N3N6F4"/>
<dbReference type="PANTHER" id="PTHR38700:SF1">
    <property type="entry name" value="PH DOMAIN-CONTAINING PROTEIN"/>
    <property type="match status" value="1"/>
</dbReference>
<dbReference type="SUPFAM" id="SSF54236">
    <property type="entry name" value="Ubiquitin-like"/>
    <property type="match status" value="1"/>
</dbReference>
<dbReference type="AlphaFoldDB" id="A0A2N3N6F4"/>
<feature type="region of interest" description="Disordered" evidence="1">
    <location>
        <begin position="771"/>
        <end position="1085"/>
    </location>
</feature>
<feature type="compositionally biased region" description="Basic and acidic residues" evidence="1">
    <location>
        <begin position="883"/>
        <end position="892"/>
    </location>
</feature>
<evidence type="ECO:0000313" key="3">
    <source>
        <dbReference type="Proteomes" id="UP000233524"/>
    </source>
</evidence>
<name>A0A2N3N6F4_9PEZI</name>
<dbReference type="STRING" id="41688.A0A2N3N6F4"/>
<organism evidence="2 3">
    <name type="scientific">Lomentospora prolificans</name>
    <dbReference type="NCBI Taxonomy" id="41688"/>
    <lineage>
        <taxon>Eukaryota</taxon>
        <taxon>Fungi</taxon>
        <taxon>Dikarya</taxon>
        <taxon>Ascomycota</taxon>
        <taxon>Pezizomycotina</taxon>
        <taxon>Sordariomycetes</taxon>
        <taxon>Hypocreomycetidae</taxon>
        <taxon>Microascales</taxon>
        <taxon>Microascaceae</taxon>
        <taxon>Lomentospora</taxon>
    </lineage>
</organism>
<dbReference type="InterPro" id="IPR011993">
    <property type="entry name" value="PH-like_dom_sf"/>
</dbReference>
<feature type="compositionally biased region" description="Low complexity" evidence="1">
    <location>
        <begin position="80"/>
        <end position="92"/>
    </location>
</feature>
<gene>
    <name evidence="2" type="ORF">jhhlp_006627</name>
</gene>
<sequence length="1085" mass="118987">MDPGNSIQAQAGPGEMEGHLVDLDTMGVAVTPAGVCSVPGAQHDAAGKLNPISSVDSGHPAAPSAPAYFSRYRSKRHPQHQPQQHQLHVQHQSHNRQPAAAPTEVTSQRQANNNTNYVPNPTSPNALTHVVAIQPTHSSTYIPTASPTADANADSDAVALVHADTDTATSAAKTLRKKPSRYRQRSTPTTTTDDDGQIFAEEQQPARHYHNNHPPLPFDEYGPFPPPVPPLPLAHAPLPLGPRSNNLTSIVTRSADPLSQRGAAGDQVAAAGVTRSPLHHHDQPPFRGDENSDHHFYFSQIDDHDDHDATLYRTLTERTRDSGKSFRERTTESLTSNYHPYAHPKMTTTTRWVDAPTTVGGSQPEIRRHKQHDEFLEAPSPPLASPKVKSKRPIFAFLSRSRKADQSAVVPTSPASIPQSPQLNRTIAPPKYIEAGGKGIVPQIDAPVSASNSAERVCRLPFYLFPKSQGRNSILELSPLTLFSQRVVVRCMNSSITLPVKTNTTPIDILHSAANLITHRIRPDSSVVVESYLQYGLERRLRRYELVRDVMNSWDRDNLNALVVLPAGISSTPTSADPVPDNDELLEIDAVPRTYDAPYAFTLQLYHCARIGKWTKRIVTLLDSGQMYSAKKPGAQLSDKDSVSLCHLSDFDLYTPTEHQVKKVLKPPKKYCYAVKSQQKSHMFPNGENFVHFFCTDDPRTSRLFREQVHGWRSWYLVNRKIDTGDAGNGGVARRPSQKSVGGHKARHSVDGMPYAIGTFKPLMDMDIFEKSYDDPTHDPNPAVTSPQEPTHRKRLSKGSVRLPQGRNRSASNYTGPPNGAGLVNVEDPPDFDAKGLLGDKYEERKQEQLRRTETRRRRESSEGPFTEGPSLLNSIPSAESGDPLRRSESRYRPTTARPTTADVNRQRSQRYPSRPSSPTSVGTSGTSATRRAHEPPPGMPKPLLDFSEKQAEPTSWRNQVRGGQGVRAPVGVPLVDLATGGRAPDRFGVPASPGGRARAPSTSAASHQREGPFVRHPQGETLLGQIARSQSVASSSSRYRSRRAHDEEPVPPLPMPGSLAQGGTLLGQLEARQGASRGRSGTVR</sequence>
<accession>A0A2N3N6F4</accession>
<feature type="compositionally biased region" description="Low complexity" evidence="1">
    <location>
        <begin position="1028"/>
        <end position="1039"/>
    </location>
</feature>
<dbReference type="VEuPathDB" id="FungiDB:jhhlp_006627"/>
<dbReference type="OrthoDB" id="43122at2759"/>
<feature type="region of interest" description="Disordered" evidence="1">
    <location>
        <begin position="167"/>
        <end position="197"/>
    </location>
</feature>
<proteinExistence type="predicted"/>
<keyword evidence="3" id="KW-1185">Reference proteome</keyword>
<feature type="compositionally biased region" description="Polar residues" evidence="1">
    <location>
        <begin position="807"/>
        <end position="816"/>
    </location>
</feature>
<dbReference type="PANTHER" id="PTHR38700">
    <property type="entry name" value="YALI0E22418P"/>
    <property type="match status" value="1"/>
</dbReference>
<feature type="compositionally biased region" description="Basic residues" evidence="1">
    <location>
        <begin position="174"/>
        <end position="184"/>
    </location>
</feature>
<dbReference type="InterPro" id="IPR029071">
    <property type="entry name" value="Ubiquitin-like_domsf"/>
</dbReference>
<feature type="region of interest" description="Disordered" evidence="1">
    <location>
        <begin position="73"/>
        <end position="125"/>
    </location>
</feature>
<reference evidence="2 3" key="1">
    <citation type="journal article" date="2017" name="G3 (Bethesda)">
        <title>First Draft Genome Sequence of the Pathogenic Fungus Lomentospora prolificans (Formerly Scedosporium prolificans).</title>
        <authorList>
            <person name="Luo R."/>
            <person name="Zimin A."/>
            <person name="Workman R."/>
            <person name="Fan Y."/>
            <person name="Pertea G."/>
            <person name="Grossman N."/>
            <person name="Wear M.P."/>
            <person name="Jia B."/>
            <person name="Miller H."/>
            <person name="Casadevall A."/>
            <person name="Timp W."/>
            <person name="Zhang S.X."/>
            <person name="Salzberg S.L."/>
        </authorList>
    </citation>
    <scope>NUCLEOTIDE SEQUENCE [LARGE SCALE GENOMIC DNA]</scope>
    <source>
        <strain evidence="2 3">JHH-5317</strain>
    </source>
</reference>
<evidence type="ECO:0008006" key="4">
    <source>
        <dbReference type="Google" id="ProtNLM"/>
    </source>
</evidence>
<feature type="compositionally biased region" description="Basic and acidic residues" evidence="1">
    <location>
        <begin position="832"/>
        <end position="853"/>
    </location>
</feature>
<feature type="region of interest" description="Disordered" evidence="1">
    <location>
        <begin position="47"/>
        <end position="66"/>
    </location>
</feature>
<dbReference type="Proteomes" id="UP000233524">
    <property type="component" value="Unassembled WGS sequence"/>
</dbReference>
<comment type="caution">
    <text evidence="2">The sequence shown here is derived from an EMBL/GenBank/DDBJ whole genome shotgun (WGS) entry which is preliminary data.</text>
</comment>
<feature type="region of interest" description="Disordered" evidence="1">
    <location>
        <begin position="726"/>
        <end position="748"/>
    </location>
</feature>
<dbReference type="EMBL" id="NLAX01000701">
    <property type="protein sequence ID" value="PKS08015.1"/>
    <property type="molecule type" value="Genomic_DNA"/>
</dbReference>
<protein>
    <recommendedName>
        <fullName evidence="4">PH domain-containing protein</fullName>
    </recommendedName>
</protein>
<dbReference type="Gene3D" id="3.10.20.90">
    <property type="entry name" value="Phosphatidylinositol 3-kinase Catalytic Subunit, Chain A, domain 1"/>
    <property type="match status" value="1"/>
</dbReference>